<evidence type="ECO:0000259" key="12">
    <source>
        <dbReference type="PROSITE" id="PS51123"/>
    </source>
</evidence>
<keyword evidence="14" id="KW-1185">Reference proteome</keyword>
<keyword evidence="8 10" id="KW-0472">Membrane</keyword>
<dbReference type="Pfam" id="PF13505">
    <property type="entry name" value="OMP_b-brl"/>
    <property type="match status" value="1"/>
</dbReference>
<dbReference type="InterPro" id="IPR011250">
    <property type="entry name" value="OMP/PagP_B-barrel"/>
</dbReference>
<evidence type="ECO:0000256" key="1">
    <source>
        <dbReference type="ARBA" id="ARBA00004571"/>
    </source>
</evidence>
<keyword evidence="5 11" id="KW-0732">Signal</keyword>
<dbReference type="PRINTS" id="PR01021">
    <property type="entry name" value="OMPADOMAIN"/>
</dbReference>
<comment type="subcellular location">
    <subcellularLocation>
        <location evidence="1">Cell outer membrane</location>
        <topology evidence="1">Multi-pass membrane protein</topology>
    </subcellularLocation>
</comment>
<protein>
    <submittedName>
        <fullName evidence="13">OmpA family protein</fullName>
    </submittedName>
</protein>
<proteinExistence type="predicted"/>
<dbReference type="Gene3D" id="3.30.1330.60">
    <property type="entry name" value="OmpA-like domain"/>
    <property type="match status" value="1"/>
</dbReference>
<sequence>MKKLLLTAVALIGLFGNQAQAQNTTKKWYVSTGAHAVNHNSVRGMFDQFFVTDNWSAVPPPSQLTIARTLNSSFAVDVQASIGEVDNFRLNHNNEFMSLVGAGLRYKLTNGYILNEESWFDPYLRAGANFYRHPYRGIHFDGGQDVEGEIMGNEQNAHNNFFAVSGGAGINFWIWQKVGLNIETQYVWVPAMESDYIDFFQVKAGVAFRFGEKVCKDRDKDGVCDDEDACPDEPGIRTEDPRTNGCPDKDKDGVFDFEDACPDEFGLVEFQGCPDRDGDKIIDKDDKCPDEACPEGFETGEYTCEQGCKVEKPKPIEPPVVIPDPVVIPEFSNVLFEYNKSELTVDGKASAKIAAEIIKQKGGNYFVDGFADSIGSDNYNMNLSRKRAEAVRQALIAEGIKPEQLEVRAFGEKHPKCTNDTDEGRACNRRVVVLEKY</sequence>
<dbReference type="InterPro" id="IPR006665">
    <property type="entry name" value="OmpA-like"/>
</dbReference>
<evidence type="ECO:0000313" key="13">
    <source>
        <dbReference type="EMBL" id="QTV06324.1"/>
    </source>
</evidence>
<keyword evidence="9" id="KW-0998">Cell outer membrane</keyword>
<dbReference type="PROSITE" id="PS51123">
    <property type="entry name" value="OMPA_2"/>
    <property type="match status" value="1"/>
</dbReference>
<dbReference type="PANTHER" id="PTHR30329">
    <property type="entry name" value="STATOR ELEMENT OF FLAGELLAR MOTOR COMPLEX"/>
    <property type="match status" value="1"/>
</dbReference>
<evidence type="ECO:0000256" key="11">
    <source>
        <dbReference type="SAM" id="SignalP"/>
    </source>
</evidence>
<evidence type="ECO:0000256" key="5">
    <source>
        <dbReference type="ARBA" id="ARBA00022729"/>
    </source>
</evidence>
<feature type="chain" id="PRO_5046366245" evidence="11">
    <location>
        <begin position="22"/>
        <end position="437"/>
    </location>
</feature>
<evidence type="ECO:0000256" key="2">
    <source>
        <dbReference type="ARBA" id="ARBA00022448"/>
    </source>
</evidence>
<keyword evidence="7" id="KW-0626">Porin</keyword>
<dbReference type="CDD" id="cd07185">
    <property type="entry name" value="OmpA_C-like"/>
    <property type="match status" value="1"/>
</dbReference>
<feature type="signal peptide" evidence="11">
    <location>
        <begin position="1"/>
        <end position="21"/>
    </location>
</feature>
<dbReference type="Gene3D" id="2.40.160.20">
    <property type="match status" value="1"/>
</dbReference>
<dbReference type="PANTHER" id="PTHR30329:SF21">
    <property type="entry name" value="LIPOPROTEIN YIAD-RELATED"/>
    <property type="match status" value="1"/>
</dbReference>
<evidence type="ECO:0000256" key="7">
    <source>
        <dbReference type="ARBA" id="ARBA00023114"/>
    </source>
</evidence>
<evidence type="ECO:0000313" key="14">
    <source>
        <dbReference type="Proteomes" id="UP000672011"/>
    </source>
</evidence>
<dbReference type="InterPro" id="IPR006664">
    <property type="entry name" value="OMP_bac"/>
</dbReference>
<dbReference type="SUPFAM" id="SSF103647">
    <property type="entry name" value="TSP type-3 repeat"/>
    <property type="match status" value="1"/>
</dbReference>
<evidence type="ECO:0000256" key="4">
    <source>
        <dbReference type="ARBA" id="ARBA00022692"/>
    </source>
</evidence>
<reference evidence="14" key="2">
    <citation type="submission" date="2021-04" db="EMBL/GenBank/DDBJ databases">
        <title>Taxonomy of Flavobacteriaceae bacterium ZY171143.</title>
        <authorList>
            <person name="Li F."/>
        </authorList>
    </citation>
    <scope>NUCLEOTIDE SEQUENCE [LARGE SCALE GENOMIC DNA]</scope>
    <source>
        <strain evidence="14">ZY171143</strain>
    </source>
</reference>
<dbReference type="RefSeq" id="WP_230476968.1">
    <property type="nucleotide sequence ID" value="NZ_CP072842.1"/>
</dbReference>
<dbReference type="InterPro" id="IPR027385">
    <property type="entry name" value="Beta-barrel_OMP"/>
</dbReference>
<keyword evidence="6" id="KW-0406">Ion transport</keyword>
<gene>
    <name evidence="13" type="ORF">J9309_03040</name>
</gene>
<dbReference type="InterPro" id="IPR028974">
    <property type="entry name" value="TSP_type-3_rpt"/>
</dbReference>
<dbReference type="Pfam" id="PF00691">
    <property type="entry name" value="OmpA"/>
    <property type="match status" value="1"/>
</dbReference>
<dbReference type="SUPFAM" id="SSF103088">
    <property type="entry name" value="OmpA-like"/>
    <property type="match status" value="1"/>
</dbReference>
<evidence type="ECO:0000256" key="6">
    <source>
        <dbReference type="ARBA" id="ARBA00023065"/>
    </source>
</evidence>
<dbReference type="InterPro" id="IPR050330">
    <property type="entry name" value="Bact_OuterMem_StrucFunc"/>
</dbReference>
<keyword evidence="4" id="KW-0812">Transmembrane</keyword>
<dbReference type="InterPro" id="IPR036737">
    <property type="entry name" value="OmpA-like_sf"/>
</dbReference>
<dbReference type="SUPFAM" id="SSF56925">
    <property type="entry name" value="OMPA-like"/>
    <property type="match status" value="1"/>
</dbReference>
<name>A0ABX7XET6_9FLAO</name>
<accession>A0ABX7XET6</accession>
<feature type="domain" description="OmpA-like" evidence="12">
    <location>
        <begin position="323"/>
        <end position="437"/>
    </location>
</feature>
<dbReference type="EMBL" id="CP072842">
    <property type="protein sequence ID" value="QTV06324.1"/>
    <property type="molecule type" value="Genomic_DNA"/>
</dbReference>
<keyword evidence="2" id="KW-0813">Transport</keyword>
<organism evidence="13 14">
    <name type="scientific">Faecalibacter bovis</name>
    <dbReference type="NCBI Taxonomy" id="2898187"/>
    <lineage>
        <taxon>Bacteria</taxon>
        <taxon>Pseudomonadati</taxon>
        <taxon>Bacteroidota</taxon>
        <taxon>Flavobacteriia</taxon>
        <taxon>Flavobacteriales</taxon>
        <taxon>Weeksellaceae</taxon>
        <taxon>Faecalibacter</taxon>
    </lineage>
</organism>
<evidence type="ECO:0000256" key="9">
    <source>
        <dbReference type="ARBA" id="ARBA00023237"/>
    </source>
</evidence>
<evidence type="ECO:0000256" key="8">
    <source>
        <dbReference type="ARBA" id="ARBA00023136"/>
    </source>
</evidence>
<evidence type="ECO:0000256" key="3">
    <source>
        <dbReference type="ARBA" id="ARBA00022452"/>
    </source>
</evidence>
<reference evidence="13 14" key="1">
    <citation type="journal article" date="2021" name="Int. J. Syst. Evol. Microbiol.">
        <title>Faecalibacter bovis sp. nov., isolated from cow faeces.</title>
        <authorList>
            <person name="Li F."/>
            <person name="Zhao W."/>
            <person name="Hong Q."/>
            <person name="Shao Q."/>
            <person name="Song J."/>
            <person name="Yang S."/>
        </authorList>
    </citation>
    <scope>NUCLEOTIDE SEQUENCE [LARGE SCALE GENOMIC DNA]</scope>
    <source>
        <strain evidence="13 14">ZY171143</strain>
    </source>
</reference>
<dbReference type="Proteomes" id="UP000672011">
    <property type="component" value="Chromosome"/>
</dbReference>
<evidence type="ECO:0000256" key="10">
    <source>
        <dbReference type="PROSITE-ProRule" id="PRU00473"/>
    </source>
</evidence>
<keyword evidence="3" id="KW-1134">Transmembrane beta strand</keyword>